<comment type="subcellular location">
    <subcellularLocation>
        <location evidence="1">Cell membrane</location>
        <topology evidence="1">Multi-pass membrane protein</topology>
    </subcellularLocation>
</comment>
<dbReference type="RefSeq" id="XP_030623970.1">
    <property type="nucleotide sequence ID" value="XM_030768110.1"/>
</dbReference>
<dbReference type="OrthoDB" id="5983033at2759"/>
<dbReference type="SMART" id="SM01381">
    <property type="entry name" value="7TM_GPCR_Srsx"/>
    <property type="match status" value="1"/>
</dbReference>
<feature type="transmembrane region" description="Helical" evidence="12">
    <location>
        <begin position="51"/>
        <end position="69"/>
    </location>
</feature>
<evidence type="ECO:0000256" key="12">
    <source>
        <dbReference type="SAM" id="Phobius"/>
    </source>
</evidence>
<dbReference type="InParanoid" id="A0A6J2UTZ8"/>
<accession>A0A6J2UTZ8</accession>
<dbReference type="PANTHER" id="PTHR24248">
    <property type="entry name" value="ADRENERGIC RECEPTOR-RELATED G-PROTEIN COUPLED RECEPTOR"/>
    <property type="match status" value="1"/>
</dbReference>
<evidence type="ECO:0000256" key="10">
    <source>
        <dbReference type="RuleBase" id="RU000688"/>
    </source>
</evidence>
<reference evidence="15" key="1">
    <citation type="submission" date="2025-08" db="UniProtKB">
        <authorList>
            <consortium name="RefSeq"/>
        </authorList>
    </citation>
    <scope>IDENTIFICATION</scope>
</reference>
<evidence type="ECO:0000256" key="9">
    <source>
        <dbReference type="ARBA" id="ARBA00023224"/>
    </source>
</evidence>
<evidence type="ECO:0000259" key="13">
    <source>
        <dbReference type="PROSITE" id="PS50262"/>
    </source>
</evidence>
<evidence type="ECO:0000256" key="2">
    <source>
        <dbReference type="ARBA" id="ARBA00022475"/>
    </source>
</evidence>
<organism evidence="14 15">
    <name type="scientific">Chanos chanos</name>
    <name type="common">Milkfish</name>
    <name type="synonym">Mugil chanos</name>
    <dbReference type="NCBI Taxonomy" id="29144"/>
    <lineage>
        <taxon>Eukaryota</taxon>
        <taxon>Metazoa</taxon>
        <taxon>Chordata</taxon>
        <taxon>Craniata</taxon>
        <taxon>Vertebrata</taxon>
        <taxon>Euteleostomi</taxon>
        <taxon>Actinopterygii</taxon>
        <taxon>Neopterygii</taxon>
        <taxon>Teleostei</taxon>
        <taxon>Ostariophysi</taxon>
        <taxon>Gonorynchiformes</taxon>
        <taxon>Chanidae</taxon>
        <taxon>Chanos</taxon>
    </lineage>
</organism>
<evidence type="ECO:0000256" key="5">
    <source>
        <dbReference type="ARBA" id="ARBA00023040"/>
    </source>
</evidence>
<evidence type="ECO:0000256" key="8">
    <source>
        <dbReference type="ARBA" id="ARBA00023170"/>
    </source>
</evidence>
<evidence type="ECO:0000313" key="14">
    <source>
        <dbReference type="Proteomes" id="UP000504632"/>
    </source>
</evidence>
<feature type="transmembrane region" description="Helical" evidence="12">
    <location>
        <begin position="16"/>
        <end position="39"/>
    </location>
</feature>
<sequence>MSVDGNELFSYRGSPWLIFPLALVIFITVTGNLLVIIAISRTPHLQTTTNIFITSLACADLLVGFVVLPMGSPLVLSGQWVFGNKLCDLWTSVDVMCVTASIETLCTIAVDRYIAVTRPLRHEALLSKRRAWVIVFMVWFVSGLISFVPIMTKISRQRNNNDSDQCYENDTCCYFITNEVYAITSSVVSFYVPLLIMIFVYGKVFVIARRQMKLIGKDRLRFHGDSATNNTAQQQDRQDFESPGGGEARRVQSRRSVGHMIREHRALKTLGIIMGTFTLCWLPFFVINIVQFSGDVQVKVSLLLNWLGYLNSGLNPIIYCHSSEYRTAFKNLLTCSQTRTLSLNSLYKHLRTQCPCFLGRATVSGKHKGSKTAQDVEREQVCPRSSCTEIELPQQTPQTFSSSELTHSYTGERD</sequence>
<dbReference type="GO" id="GO:0071880">
    <property type="term" value="P:adenylate cyclase-activating adrenergic receptor signaling pathway"/>
    <property type="evidence" value="ECO:0007669"/>
    <property type="project" value="TreeGrafter"/>
</dbReference>
<feature type="transmembrane region" description="Helical" evidence="12">
    <location>
        <begin position="270"/>
        <end position="290"/>
    </location>
</feature>
<dbReference type="GO" id="GO:0004938">
    <property type="term" value="F:alpha2-adrenergic receptor activity"/>
    <property type="evidence" value="ECO:0007669"/>
    <property type="project" value="UniProtKB-ARBA"/>
</dbReference>
<keyword evidence="4 12" id="KW-1133">Transmembrane helix</keyword>
<dbReference type="AlphaFoldDB" id="A0A6J2UTZ8"/>
<dbReference type="InterPro" id="IPR017452">
    <property type="entry name" value="GPCR_Rhodpsn_7TM"/>
</dbReference>
<dbReference type="Gene3D" id="1.20.1070.10">
    <property type="entry name" value="Rhodopsin 7-helix transmembrane proteins"/>
    <property type="match status" value="1"/>
</dbReference>
<keyword evidence="14" id="KW-1185">Reference proteome</keyword>
<dbReference type="GO" id="GO:0051379">
    <property type="term" value="F:epinephrine binding"/>
    <property type="evidence" value="ECO:0007669"/>
    <property type="project" value="TreeGrafter"/>
</dbReference>
<dbReference type="Proteomes" id="UP000504632">
    <property type="component" value="Chromosome 3"/>
</dbReference>
<dbReference type="InterPro" id="IPR000276">
    <property type="entry name" value="GPCR_Rhodpsn"/>
</dbReference>
<dbReference type="PANTHER" id="PTHR24248:SF3">
    <property type="entry name" value="BETA-3 ADRENERGIC RECEPTOR"/>
    <property type="match status" value="1"/>
</dbReference>
<evidence type="ECO:0000313" key="15">
    <source>
        <dbReference type="RefSeq" id="XP_030623970.1"/>
    </source>
</evidence>
<protein>
    <submittedName>
        <fullName evidence="15">Adrenoceptor beta 3b</fullName>
    </submittedName>
</protein>
<keyword evidence="9 10" id="KW-0807">Transducer</keyword>
<dbReference type="SUPFAM" id="SSF81321">
    <property type="entry name" value="Family A G protein-coupled receptor-like"/>
    <property type="match status" value="1"/>
</dbReference>
<dbReference type="GO" id="GO:0071881">
    <property type="term" value="P:adenylate cyclase-inhibiting adrenergic receptor signaling pathway"/>
    <property type="evidence" value="ECO:0007669"/>
    <property type="project" value="UniProtKB-ARBA"/>
</dbReference>
<keyword evidence="7" id="KW-1015">Disulfide bond</keyword>
<dbReference type="PROSITE" id="PS50262">
    <property type="entry name" value="G_PROTEIN_RECEP_F1_2"/>
    <property type="match status" value="1"/>
</dbReference>
<dbReference type="PRINTS" id="PR01102">
    <property type="entry name" value="5HT6RECEPTR"/>
</dbReference>
<keyword evidence="6 12" id="KW-0472">Membrane</keyword>
<gene>
    <name evidence="15" type="primary">adrb3b</name>
</gene>
<keyword evidence="8 10" id="KW-0675">Receptor</keyword>
<feature type="region of interest" description="Disordered" evidence="11">
    <location>
        <begin position="226"/>
        <end position="248"/>
    </location>
</feature>
<feature type="domain" description="G-protein coupled receptors family 1 profile" evidence="13">
    <location>
        <begin position="31"/>
        <end position="319"/>
    </location>
</feature>
<evidence type="ECO:0000256" key="1">
    <source>
        <dbReference type="ARBA" id="ARBA00004651"/>
    </source>
</evidence>
<feature type="region of interest" description="Disordered" evidence="11">
    <location>
        <begin position="392"/>
        <end position="414"/>
    </location>
</feature>
<keyword evidence="2" id="KW-1003">Cell membrane</keyword>
<dbReference type="Pfam" id="PF00001">
    <property type="entry name" value="7tm_1"/>
    <property type="match status" value="1"/>
</dbReference>
<dbReference type="PROSITE" id="PS00237">
    <property type="entry name" value="G_PROTEIN_RECEP_F1_1"/>
    <property type="match status" value="1"/>
</dbReference>
<name>A0A6J2UTZ8_CHACN</name>
<feature type="transmembrane region" description="Helical" evidence="12">
    <location>
        <begin position="188"/>
        <end position="208"/>
    </location>
</feature>
<evidence type="ECO:0000256" key="7">
    <source>
        <dbReference type="ARBA" id="ARBA00023157"/>
    </source>
</evidence>
<proteinExistence type="inferred from homology"/>
<comment type="similarity">
    <text evidence="10">Belongs to the G-protein coupled receptor 1 family.</text>
</comment>
<evidence type="ECO:0000256" key="11">
    <source>
        <dbReference type="SAM" id="MobiDB-lite"/>
    </source>
</evidence>
<evidence type="ECO:0000256" key="4">
    <source>
        <dbReference type="ARBA" id="ARBA00022989"/>
    </source>
</evidence>
<dbReference type="PRINTS" id="PR00237">
    <property type="entry name" value="GPCRRHODOPSN"/>
</dbReference>
<dbReference type="GeneID" id="115807239"/>
<dbReference type="GO" id="GO:0043410">
    <property type="term" value="P:positive regulation of MAPK cascade"/>
    <property type="evidence" value="ECO:0007669"/>
    <property type="project" value="TreeGrafter"/>
</dbReference>
<evidence type="ECO:0000256" key="6">
    <source>
        <dbReference type="ARBA" id="ARBA00023136"/>
    </source>
</evidence>
<evidence type="ECO:0000256" key="3">
    <source>
        <dbReference type="ARBA" id="ARBA00022692"/>
    </source>
</evidence>
<keyword evidence="5 10" id="KW-0297">G-protein coupled receptor</keyword>
<dbReference type="CTD" id="792519"/>
<feature type="compositionally biased region" description="Polar residues" evidence="11">
    <location>
        <begin position="226"/>
        <end position="235"/>
    </location>
</feature>
<dbReference type="GO" id="GO:0002025">
    <property type="term" value="P:norepinephrine-epinephrine-mediated vasodilation involved in regulation of systemic arterial blood pressure"/>
    <property type="evidence" value="ECO:0007669"/>
    <property type="project" value="TreeGrafter"/>
</dbReference>
<feature type="transmembrane region" description="Helical" evidence="12">
    <location>
        <begin position="131"/>
        <end position="151"/>
    </location>
</feature>
<dbReference type="GO" id="GO:0015052">
    <property type="term" value="F:beta3-adrenergic receptor activity"/>
    <property type="evidence" value="ECO:0007669"/>
    <property type="project" value="TreeGrafter"/>
</dbReference>
<keyword evidence="3 10" id="KW-0812">Transmembrane</keyword>
<feature type="transmembrane region" description="Helical" evidence="12">
    <location>
        <begin position="89"/>
        <end position="110"/>
    </location>
</feature>
<dbReference type="GO" id="GO:0005886">
    <property type="term" value="C:plasma membrane"/>
    <property type="evidence" value="ECO:0007669"/>
    <property type="project" value="UniProtKB-SubCell"/>
</dbReference>